<keyword evidence="8" id="KW-1185">Reference proteome</keyword>
<proteinExistence type="inferred from homology"/>
<evidence type="ECO:0000256" key="1">
    <source>
        <dbReference type="ARBA" id="ARBA00006446"/>
    </source>
</evidence>
<evidence type="ECO:0000313" key="8">
    <source>
        <dbReference type="Proteomes" id="UP000215405"/>
    </source>
</evidence>
<dbReference type="FunFam" id="3.10.580.10:FF:000002">
    <property type="entry name" value="Magnesium/cobalt efflux protein CorC"/>
    <property type="match status" value="1"/>
</dbReference>
<dbReference type="InterPro" id="IPR005170">
    <property type="entry name" value="Transptr-assoc_dom"/>
</dbReference>
<dbReference type="InterPro" id="IPR044751">
    <property type="entry name" value="Ion_transp-like_CBS"/>
</dbReference>
<evidence type="ECO:0000256" key="2">
    <source>
        <dbReference type="ARBA" id="ARBA00022737"/>
    </source>
</evidence>
<dbReference type="GO" id="GO:0050660">
    <property type="term" value="F:flavin adenine dinucleotide binding"/>
    <property type="evidence" value="ECO:0007669"/>
    <property type="project" value="InterPro"/>
</dbReference>
<dbReference type="CDD" id="cd04590">
    <property type="entry name" value="CBS_pair_CorC_HlyC_assoc"/>
    <property type="match status" value="1"/>
</dbReference>
<accession>A0A231V0X0</accession>
<evidence type="ECO:0000313" key="7">
    <source>
        <dbReference type="EMBL" id="OXT01843.1"/>
    </source>
</evidence>
<organism evidence="7 8">
    <name type="scientific">Notoacmeibacter marinus</name>
    <dbReference type="NCBI Taxonomy" id="1876515"/>
    <lineage>
        <taxon>Bacteria</taxon>
        <taxon>Pseudomonadati</taxon>
        <taxon>Pseudomonadota</taxon>
        <taxon>Alphaproteobacteria</taxon>
        <taxon>Hyphomicrobiales</taxon>
        <taxon>Notoacmeibacteraceae</taxon>
        <taxon>Notoacmeibacter</taxon>
    </lineage>
</organism>
<dbReference type="InterPro" id="IPR036318">
    <property type="entry name" value="FAD-bd_PCMH-like_sf"/>
</dbReference>
<feature type="region of interest" description="Disordered" evidence="5">
    <location>
        <begin position="1"/>
        <end position="45"/>
    </location>
</feature>
<keyword evidence="3 4" id="KW-0129">CBS domain</keyword>
<evidence type="ECO:0000256" key="5">
    <source>
        <dbReference type="SAM" id="MobiDB-lite"/>
    </source>
</evidence>
<dbReference type="PANTHER" id="PTHR22777">
    <property type="entry name" value="HEMOLYSIN-RELATED"/>
    <property type="match status" value="1"/>
</dbReference>
<dbReference type="SUPFAM" id="SSF56176">
    <property type="entry name" value="FAD-binding/transporter-associated domain-like"/>
    <property type="match status" value="1"/>
</dbReference>
<dbReference type="InterPro" id="IPR000644">
    <property type="entry name" value="CBS_dom"/>
</dbReference>
<comment type="similarity">
    <text evidence="1">Belongs to the UPF0053 family. Hemolysin C subfamily.</text>
</comment>
<dbReference type="Pfam" id="PF00571">
    <property type="entry name" value="CBS"/>
    <property type="match status" value="1"/>
</dbReference>
<name>A0A231V0X0_9HYPH</name>
<evidence type="ECO:0000256" key="4">
    <source>
        <dbReference type="PROSITE-ProRule" id="PRU00703"/>
    </source>
</evidence>
<dbReference type="PROSITE" id="PS51371">
    <property type="entry name" value="CBS"/>
    <property type="match status" value="1"/>
</dbReference>
<dbReference type="GO" id="GO:0005886">
    <property type="term" value="C:plasma membrane"/>
    <property type="evidence" value="ECO:0007669"/>
    <property type="project" value="TreeGrafter"/>
</dbReference>
<dbReference type="SUPFAM" id="SSF54631">
    <property type="entry name" value="CBS-domain pair"/>
    <property type="match status" value="1"/>
</dbReference>
<dbReference type="Proteomes" id="UP000215405">
    <property type="component" value="Unassembled WGS sequence"/>
</dbReference>
<gene>
    <name evidence="7" type="ORF">B7H23_02515</name>
</gene>
<comment type="caution">
    <text evidence="7">The sequence shown here is derived from an EMBL/GenBank/DDBJ whole genome shotgun (WGS) entry which is preliminary data.</text>
</comment>
<dbReference type="Gene3D" id="3.30.465.10">
    <property type="match status" value="1"/>
</dbReference>
<dbReference type="EMBL" id="NBYO01000001">
    <property type="protein sequence ID" value="OXT01843.1"/>
    <property type="molecule type" value="Genomic_DNA"/>
</dbReference>
<protein>
    <submittedName>
        <fullName evidence="7">Magnesium/cobalt efflux protein</fullName>
    </submittedName>
</protein>
<dbReference type="SMART" id="SM01091">
    <property type="entry name" value="CorC_HlyC"/>
    <property type="match status" value="1"/>
</dbReference>
<evidence type="ECO:0000259" key="6">
    <source>
        <dbReference type="PROSITE" id="PS51371"/>
    </source>
</evidence>
<sequence>MVASVNGPDEMADENDEGRQSEVEPADQQASAAGEDGPGFLQRLFGARRPGSLRADLAEALESSDSDTESFSPTEKAMLNNILRLREVRVEDVMIPRGDIEGVEIGTTLGELMVLLETSGRSRMPAYADTLDDPRGMIHIRDVLAHVTRRSCGREGPAAKQADGQIDALAELADMNLTRIDLAKPLSDLGLIRPVLFVPASMLAGDLMAKMQAARIQMALVIDEYGGTDGLVSLEDIVEVVFGEIEDEHDDDEEPLISKRAEGVFIVDAKAEIENVAEEIGEDFVADEEMLEDVDTVGGLLFNALGRVPARGEVVQAVPGWEFHVIDADPRRIKRVRIIQLRADRRRRVSRSGDSAPVLPEGGTE</sequence>
<evidence type="ECO:0000256" key="3">
    <source>
        <dbReference type="ARBA" id="ARBA00023122"/>
    </source>
</evidence>
<feature type="domain" description="CBS" evidence="6">
    <location>
        <begin position="191"/>
        <end position="248"/>
    </location>
</feature>
<dbReference type="Pfam" id="PF03471">
    <property type="entry name" value="CorC_HlyC"/>
    <property type="match status" value="1"/>
</dbReference>
<dbReference type="AlphaFoldDB" id="A0A231V0X0"/>
<keyword evidence="2" id="KW-0677">Repeat</keyword>
<dbReference type="PANTHER" id="PTHR22777:SF27">
    <property type="entry name" value="MAGNESIUM AND COBALT EFFLUX PROTEIN CORC"/>
    <property type="match status" value="1"/>
</dbReference>
<dbReference type="Gene3D" id="3.10.580.10">
    <property type="entry name" value="CBS-domain"/>
    <property type="match status" value="1"/>
</dbReference>
<dbReference type="InterPro" id="IPR046342">
    <property type="entry name" value="CBS_dom_sf"/>
</dbReference>
<reference evidence="8" key="1">
    <citation type="journal article" date="2017" name="Int. J. Syst. Evol. Microbiol.">
        <title>Notoacmeibacter marinus gen. nov., sp. nov., isolated from the gut of a limpet and proposal of Notoacmeibacteraceae fam. nov. in the order Rhizobiales of the class Alphaproteobacteria.</title>
        <authorList>
            <person name="Huang Z."/>
            <person name="Guo F."/>
            <person name="Lai Q."/>
        </authorList>
    </citation>
    <scope>NUCLEOTIDE SEQUENCE [LARGE SCALE GENOMIC DNA]</scope>
    <source>
        <strain evidence="8">XMTR2A4</strain>
    </source>
</reference>
<dbReference type="InterPro" id="IPR016169">
    <property type="entry name" value="FAD-bd_PCMH_sub2"/>
</dbReference>